<comment type="caution">
    <text evidence="2">The sequence shown here is derived from an EMBL/GenBank/DDBJ whole genome shotgun (WGS) entry which is preliminary data.</text>
</comment>
<dbReference type="InterPro" id="IPR032710">
    <property type="entry name" value="NTF2-like_dom_sf"/>
</dbReference>
<dbReference type="Proteomes" id="UP000093962">
    <property type="component" value="Unassembled WGS sequence"/>
</dbReference>
<gene>
    <name evidence="2" type="ORF">A5642_14400</name>
</gene>
<dbReference type="OrthoDB" id="119950at2"/>
<organism evidence="2 3">
    <name type="scientific">Mycolicibacterium mucogenicum</name>
    <name type="common">Mycobacterium mucogenicum</name>
    <dbReference type="NCBI Taxonomy" id="56689"/>
    <lineage>
        <taxon>Bacteria</taxon>
        <taxon>Bacillati</taxon>
        <taxon>Actinomycetota</taxon>
        <taxon>Actinomycetes</taxon>
        <taxon>Mycobacteriales</taxon>
        <taxon>Mycobacteriaceae</taxon>
        <taxon>Mycolicibacterium</taxon>
    </lineage>
</organism>
<dbReference type="SUPFAM" id="SSF54427">
    <property type="entry name" value="NTF2-like"/>
    <property type="match status" value="1"/>
</dbReference>
<dbReference type="AlphaFoldDB" id="A0A1A0MX91"/>
<evidence type="ECO:0000313" key="3">
    <source>
        <dbReference type="Proteomes" id="UP000093962"/>
    </source>
</evidence>
<reference evidence="2 3" key="1">
    <citation type="submission" date="2016-06" db="EMBL/GenBank/DDBJ databases">
        <authorList>
            <person name="Kjaerup R.B."/>
            <person name="Dalgaard T.S."/>
            <person name="Juul-Madsen H.R."/>
        </authorList>
    </citation>
    <scope>NUCLEOTIDE SEQUENCE [LARGE SCALE GENOMIC DNA]</scope>
    <source>
        <strain evidence="2 3">1199456.5</strain>
    </source>
</reference>
<protein>
    <recommendedName>
        <fullName evidence="1">SnoaL-like domain-containing protein</fullName>
    </recommendedName>
</protein>
<dbReference type="RefSeq" id="WP_064858120.1">
    <property type="nucleotide sequence ID" value="NZ_LZSF01000072.1"/>
</dbReference>
<evidence type="ECO:0000259" key="1">
    <source>
        <dbReference type="Pfam" id="PF13474"/>
    </source>
</evidence>
<sequence>MSATPLDAIQSYVDAFNAGDADGMSAMFSVNGSILDGMAPHQWLGPTAVADWYRDVMAESEHLGASNYHVAVGDPLHNDVNDDAAYVVLPATMTFDLKGTRITQTGAVFTVAMRREGISWRIASWAWSKGQRAT</sequence>
<evidence type="ECO:0000313" key="2">
    <source>
        <dbReference type="EMBL" id="OBA89666.1"/>
    </source>
</evidence>
<dbReference type="EMBL" id="LZSF01000072">
    <property type="protein sequence ID" value="OBA89666.1"/>
    <property type="molecule type" value="Genomic_DNA"/>
</dbReference>
<accession>A0A1A0MX91</accession>
<feature type="domain" description="SnoaL-like" evidence="1">
    <location>
        <begin position="7"/>
        <end position="128"/>
    </location>
</feature>
<dbReference type="Gene3D" id="3.10.450.50">
    <property type="match status" value="1"/>
</dbReference>
<proteinExistence type="predicted"/>
<dbReference type="InterPro" id="IPR037401">
    <property type="entry name" value="SnoaL-like"/>
</dbReference>
<name>A0A1A0MX91_MYCMU</name>
<dbReference type="Pfam" id="PF13474">
    <property type="entry name" value="SnoaL_3"/>
    <property type="match status" value="1"/>
</dbReference>